<comment type="subunit">
    <text evidence="3 10">Homodimers and heterodimers.</text>
</comment>
<gene>
    <name evidence="12" type="ORF">LITE_LOCUS49134</name>
</gene>
<keyword evidence="13" id="KW-1185">Reference proteome</keyword>
<keyword evidence="5 10" id="KW-0805">Transcription regulation</keyword>
<evidence type="ECO:0000256" key="7">
    <source>
        <dbReference type="ARBA" id="ARBA00023242"/>
    </source>
</evidence>
<evidence type="ECO:0000256" key="10">
    <source>
        <dbReference type="RuleBase" id="RU004549"/>
    </source>
</evidence>
<keyword evidence="4 10" id="KW-0678">Repressor</keyword>
<dbReference type="EMBL" id="CAMGYJ010000011">
    <property type="protein sequence ID" value="CAI0559273.1"/>
    <property type="molecule type" value="Genomic_DNA"/>
</dbReference>
<dbReference type="GO" id="GO:0005634">
    <property type="term" value="C:nucleus"/>
    <property type="evidence" value="ECO:0007669"/>
    <property type="project" value="UniProtKB-SubCell"/>
</dbReference>
<dbReference type="GO" id="GO:0006355">
    <property type="term" value="P:regulation of DNA-templated transcription"/>
    <property type="evidence" value="ECO:0007669"/>
    <property type="project" value="InterPro"/>
</dbReference>
<evidence type="ECO:0000313" key="12">
    <source>
        <dbReference type="EMBL" id="CAI0559273.1"/>
    </source>
</evidence>
<evidence type="ECO:0000256" key="6">
    <source>
        <dbReference type="ARBA" id="ARBA00023163"/>
    </source>
</evidence>
<evidence type="ECO:0000313" key="13">
    <source>
        <dbReference type="Proteomes" id="UP001154282"/>
    </source>
</evidence>
<evidence type="ECO:0000256" key="8">
    <source>
        <dbReference type="ARBA" id="ARBA00023294"/>
    </source>
</evidence>
<evidence type="ECO:0000256" key="4">
    <source>
        <dbReference type="ARBA" id="ARBA00022491"/>
    </source>
</evidence>
<comment type="similarity">
    <text evidence="2 10">Belongs to the Aux/IAA family.</text>
</comment>
<dbReference type="Proteomes" id="UP001154282">
    <property type="component" value="Unassembled WGS sequence"/>
</dbReference>
<evidence type="ECO:0000259" key="11">
    <source>
        <dbReference type="PROSITE" id="PS51745"/>
    </source>
</evidence>
<accession>A0AAV0RRW0</accession>
<organism evidence="12 13">
    <name type="scientific">Linum tenue</name>
    <dbReference type="NCBI Taxonomy" id="586396"/>
    <lineage>
        <taxon>Eukaryota</taxon>
        <taxon>Viridiplantae</taxon>
        <taxon>Streptophyta</taxon>
        <taxon>Embryophyta</taxon>
        <taxon>Tracheophyta</taxon>
        <taxon>Spermatophyta</taxon>
        <taxon>Magnoliopsida</taxon>
        <taxon>eudicotyledons</taxon>
        <taxon>Gunneridae</taxon>
        <taxon>Pentapetalae</taxon>
        <taxon>rosids</taxon>
        <taxon>fabids</taxon>
        <taxon>Malpighiales</taxon>
        <taxon>Linaceae</taxon>
        <taxon>Linum</taxon>
    </lineage>
</organism>
<proteinExistence type="inferred from homology"/>
<dbReference type="GO" id="GO:0009734">
    <property type="term" value="P:auxin-activated signaling pathway"/>
    <property type="evidence" value="ECO:0007669"/>
    <property type="project" value="UniProtKB-UniRule"/>
</dbReference>
<keyword evidence="6 10" id="KW-0804">Transcription</keyword>
<dbReference type="PANTHER" id="PTHR31734:SF264">
    <property type="entry name" value="AUXIN-RESPONSIVE PROTEIN"/>
    <property type="match status" value="1"/>
</dbReference>
<dbReference type="FunFam" id="3.10.20.90:FF:000078">
    <property type="entry name" value="Auxin-responsive protein"/>
    <property type="match status" value="1"/>
</dbReference>
<keyword evidence="8 10" id="KW-0927">Auxin signaling pathway</keyword>
<feature type="domain" description="PB1" evidence="11">
    <location>
        <begin position="13"/>
        <end position="100"/>
    </location>
</feature>
<dbReference type="InterPro" id="IPR003311">
    <property type="entry name" value="AUX_IAA"/>
</dbReference>
<evidence type="ECO:0000256" key="3">
    <source>
        <dbReference type="ARBA" id="ARBA00011726"/>
    </source>
</evidence>
<dbReference type="SUPFAM" id="SSF54277">
    <property type="entry name" value="CAD &amp; PB1 domains"/>
    <property type="match status" value="1"/>
</dbReference>
<protein>
    <recommendedName>
        <fullName evidence="10">Auxin-responsive protein</fullName>
    </recommendedName>
</protein>
<comment type="subcellular location">
    <subcellularLocation>
        <location evidence="1 10">Nucleus</location>
    </subcellularLocation>
</comment>
<dbReference type="PROSITE" id="PS51745">
    <property type="entry name" value="PB1"/>
    <property type="match status" value="1"/>
</dbReference>
<reference evidence="12" key="1">
    <citation type="submission" date="2022-08" db="EMBL/GenBank/DDBJ databases">
        <authorList>
            <person name="Gutierrez-Valencia J."/>
        </authorList>
    </citation>
    <scope>NUCLEOTIDE SEQUENCE</scope>
</reference>
<sequence length="118" mass="13241">MATTTQKSSSAPAAFVKVCMDGAPYLRKVDLKMYSSYQQLSDALAKMFSSFTNERKVMDVVNSSEYVPSYEDKDGDWMLVGDVPWEMFVDSCKRLRIMKGSEAIGLAPRAMEKCKSRA</sequence>
<keyword evidence="7 10" id="KW-0539">Nucleus</keyword>
<name>A0AAV0RRW0_9ROSI</name>
<evidence type="ECO:0000256" key="1">
    <source>
        <dbReference type="ARBA" id="ARBA00004123"/>
    </source>
</evidence>
<dbReference type="AlphaFoldDB" id="A0AAV0RRW0"/>
<dbReference type="InterPro" id="IPR033389">
    <property type="entry name" value="AUX/IAA_dom"/>
</dbReference>
<evidence type="ECO:0000256" key="2">
    <source>
        <dbReference type="ARBA" id="ARBA00006728"/>
    </source>
</evidence>
<dbReference type="PANTHER" id="PTHR31734">
    <property type="entry name" value="AUXIN-RESPONSIVE PROTEIN IAA17"/>
    <property type="match status" value="1"/>
</dbReference>
<dbReference type="InterPro" id="IPR053793">
    <property type="entry name" value="PB1-like"/>
</dbReference>
<dbReference type="Pfam" id="PF02309">
    <property type="entry name" value="AUX_IAA"/>
    <property type="match status" value="1"/>
</dbReference>
<evidence type="ECO:0000256" key="9">
    <source>
        <dbReference type="ARBA" id="ARBA00025283"/>
    </source>
</evidence>
<comment type="caution">
    <text evidence="12">The sequence shown here is derived from an EMBL/GenBank/DDBJ whole genome shotgun (WGS) entry which is preliminary data.</text>
</comment>
<dbReference type="Gene3D" id="3.10.20.90">
    <property type="entry name" value="Phosphatidylinositol 3-kinase Catalytic Subunit, Chain A, domain 1"/>
    <property type="match status" value="1"/>
</dbReference>
<evidence type="ECO:0000256" key="5">
    <source>
        <dbReference type="ARBA" id="ARBA00023015"/>
    </source>
</evidence>
<comment type="function">
    <text evidence="9">Aux/IAA proteins are short-lived transcriptional factors that function as repressors of early auxin response genes at low auxin concentrations. Repression is thought to result from the interaction with auxin response factors (ARFs), proteins that bind to the auxin-responsive promoter element (AuxRE). Formation of heterodimers with ARF proteins may alter their ability to modulate early auxin response genes expression.</text>
</comment>